<keyword evidence="2" id="KW-1133">Transmembrane helix</keyword>
<keyword evidence="2" id="KW-0812">Transmembrane</keyword>
<name>A0AAV0UPL0_HYABA</name>
<keyword evidence="4" id="KW-1185">Reference proteome</keyword>
<dbReference type="AlphaFoldDB" id="A0AAV0UPL0"/>
<comment type="caution">
    <text evidence="3">The sequence shown here is derived from an EMBL/GenBank/DDBJ whole genome shotgun (WGS) entry which is preliminary data.</text>
</comment>
<sequence length="619" mass="66562">MDGSTTYCYFMSEKYSLKQPLEDSVLVQDSGSACPITVRVDIANKLEKNARIPLRYTATLDTSSINPTFDFPEPITKVTVPDYLIGGNNTSDALRSSSDAFDIAVANVVMCDWRACDLFMKNSESSSHYSTTNNPNNFDDNVAVFGSQELVVPKDGKYTGYVHLVVSVAGESRADFITFFPVQVGDVAGTTPNNIDTDGTTTYCWTAKDVSVFDPSVSGDLTIRTGNYCPGTMSMSLSSTEVHVGETVDITWMLDLAHSSVDDSTLIAEVSKTDAIRNPRTGVYSVVPVSVFGGCQRSLANANCSTYSGDESSTFTIAEYGDMNLTSGAISYSTKYTFDTPGQFTMFGRVALVTVDGERIDMAIYSSTTVSVDGGSGGSHVFLYIGIGIGAAILLAGLLFCYVKKRHDNVKMKKAPCRQRPSEMGQASDYTLASSNFLSHRTPAQQLQGLSLSGSHGVRSSNTTPSYLAINAEKTSMFDRTIGAEPDQMAASMQSTESFSLNPYDRASFAGLDDDYEDSPPSEGGKLSMQSAFDNESEWEYDTQEALGVDNGQDFGGFGMDVGTSLPTSGAYEVGQSMPIMEDGDLGRHFADDPQELLKSTSGLCSTTSSGWTVNHEAQ</sequence>
<gene>
    <name evidence="3" type="ORF">HBR001_LOCUS7197</name>
</gene>
<protein>
    <submittedName>
        <fullName evidence="3">Uncharacterized protein</fullName>
    </submittedName>
</protein>
<organism evidence="3 4">
    <name type="scientific">Hyaloperonospora brassicae</name>
    <name type="common">Brassica downy mildew</name>
    <name type="synonym">Peronospora brassicae</name>
    <dbReference type="NCBI Taxonomy" id="162125"/>
    <lineage>
        <taxon>Eukaryota</taxon>
        <taxon>Sar</taxon>
        <taxon>Stramenopiles</taxon>
        <taxon>Oomycota</taxon>
        <taxon>Peronosporomycetes</taxon>
        <taxon>Peronosporales</taxon>
        <taxon>Peronosporaceae</taxon>
        <taxon>Hyaloperonospora</taxon>
    </lineage>
</organism>
<reference evidence="3" key="1">
    <citation type="submission" date="2022-12" db="EMBL/GenBank/DDBJ databases">
        <authorList>
            <person name="Webb A."/>
        </authorList>
    </citation>
    <scope>NUCLEOTIDE SEQUENCE</scope>
    <source>
        <strain evidence="3">Hp1</strain>
    </source>
</reference>
<dbReference type="EMBL" id="CANTFL010001335">
    <property type="protein sequence ID" value="CAI5737560.1"/>
    <property type="molecule type" value="Genomic_DNA"/>
</dbReference>
<evidence type="ECO:0000256" key="1">
    <source>
        <dbReference type="SAM" id="MobiDB-lite"/>
    </source>
</evidence>
<evidence type="ECO:0000313" key="4">
    <source>
        <dbReference type="Proteomes" id="UP001162031"/>
    </source>
</evidence>
<keyword evidence="2" id="KW-0472">Membrane</keyword>
<evidence type="ECO:0000313" key="3">
    <source>
        <dbReference type="EMBL" id="CAI5737560.1"/>
    </source>
</evidence>
<dbReference type="Proteomes" id="UP001162031">
    <property type="component" value="Unassembled WGS sequence"/>
</dbReference>
<proteinExistence type="predicted"/>
<feature type="region of interest" description="Disordered" evidence="1">
    <location>
        <begin position="510"/>
        <end position="529"/>
    </location>
</feature>
<evidence type="ECO:0000256" key="2">
    <source>
        <dbReference type="SAM" id="Phobius"/>
    </source>
</evidence>
<accession>A0AAV0UPL0</accession>
<feature type="transmembrane region" description="Helical" evidence="2">
    <location>
        <begin position="381"/>
        <end position="403"/>
    </location>
</feature>